<dbReference type="EnsemblPlants" id="TuG1812S0002137400.01.T01">
    <property type="protein sequence ID" value="TuG1812S0002137400.01.T01.s_cds44466"/>
    <property type="gene ID" value="TuG1812S0002137400.01"/>
</dbReference>
<reference evidence="3" key="1">
    <citation type="journal article" date="2013" name="Nature">
        <title>Draft genome of the wheat A-genome progenitor Triticum urartu.</title>
        <authorList>
            <person name="Ling H.Q."/>
            <person name="Zhao S."/>
            <person name="Liu D."/>
            <person name="Wang J."/>
            <person name="Sun H."/>
            <person name="Zhang C."/>
            <person name="Fan H."/>
            <person name="Li D."/>
            <person name="Dong L."/>
            <person name="Tao Y."/>
            <person name="Gao C."/>
            <person name="Wu H."/>
            <person name="Li Y."/>
            <person name="Cui Y."/>
            <person name="Guo X."/>
            <person name="Zheng S."/>
            <person name="Wang B."/>
            <person name="Yu K."/>
            <person name="Liang Q."/>
            <person name="Yang W."/>
            <person name="Lou X."/>
            <person name="Chen J."/>
            <person name="Feng M."/>
            <person name="Jian J."/>
            <person name="Zhang X."/>
            <person name="Luo G."/>
            <person name="Jiang Y."/>
            <person name="Liu J."/>
            <person name="Wang Z."/>
            <person name="Sha Y."/>
            <person name="Zhang B."/>
            <person name="Wu H."/>
            <person name="Tang D."/>
            <person name="Shen Q."/>
            <person name="Xue P."/>
            <person name="Zou S."/>
            <person name="Wang X."/>
            <person name="Liu X."/>
            <person name="Wang F."/>
            <person name="Yang Y."/>
            <person name="An X."/>
            <person name="Dong Z."/>
            <person name="Zhang K."/>
            <person name="Zhang X."/>
            <person name="Luo M.C."/>
            <person name="Dvorak J."/>
            <person name="Tong Y."/>
            <person name="Wang J."/>
            <person name="Yang H."/>
            <person name="Li Z."/>
            <person name="Wang D."/>
            <person name="Zhang A."/>
            <person name="Wang J."/>
        </authorList>
    </citation>
    <scope>NUCLEOTIDE SEQUENCE</scope>
    <source>
        <strain evidence="3">cv. G1812</strain>
    </source>
</reference>
<proteinExistence type="predicted"/>
<feature type="region of interest" description="Disordered" evidence="1">
    <location>
        <begin position="1"/>
        <end position="24"/>
    </location>
</feature>
<keyword evidence="3" id="KW-1185">Reference proteome</keyword>
<organism evidence="2 3">
    <name type="scientific">Triticum urartu</name>
    <name type="common">Red wild einkorn</name>
    <name type="synonym">Crithodium urartu</name>
    <dbReference type="NCBI Taxonomy" id="4572"/>
    <lineage>
        <taxon>Eukaryota</taxon>
        <taxon>Viridiplantae</taxon>
        <taxon>Streptophyta</taxon>
        <taxon>Embryophyta</taxon>
        <taxon>Tracheophyta</taxon>
        <taxon>Spermatophyta</taxon>
        <taxon>Magnoliopsida</taxon>
        <taxon>Liliopsida</taxon>
        <taxon>Poales</taxon>
        <taxon>Poaceae</taxon>
        <taxon>BOP clade</taxon>
        <taxon>Pooideae</taxon>
        <taxon>Triticodae</taxon>
        <taxon>Triticeae</taxon>
        <taxon>Triticinae</taxon>
        <taxon>Triticum</taxon>
    </lineage>
</organism>
<dbReference type="Gramene" id="TuG1812S0002137400.01.T01">
    <property type="protein sequence ID" value="TuG1812S0002137400.01.T01.s_cds44466"/>
    <property type="gene ID" value="TuG1812S0002137400.01"/>
</dbReference>
<accession>A0A8R7R9A9</accession>
<evidence type="ECO:0000256" key="1">
    <source>
        <dbReference type="SAM" id="MobiDB-lite"/>
    </source>
</evidence>
<dbReference type="AlphaFoldDB" id="A0A8R7R9A9"/>
<dbReference type="Proteomes" id="UP000015106">
    <property type="component" value="Unassembled WGS sequence"/>
</dbReference>
<reference evidence="2" key="2">
    <citation type="submission" date="2022-06" db="UniProtKB">
        <authorList>
            <consortium name="EnsemblPlants"/>
        </authorList>
    </citation>
    <scope>IDENTIFICATION</scope>
</reference>
<evidence type="ECO:0000313" key="3">
    <source>
        <dbReference type="Proteomes" id="UP000015106"/>
    </source>
</evidence>
<protein>
    <submittedName>
        <fullName evidence="2">Uncharacterized protein</fullName>
    </submittedName>
</protein>
<name>A0A8R7R9A9_TRIUA</name>
<sequence>MTRPIDQPTRNNSQELDDSLVDGDLADHAGSGVGLAVEAVGAGDGERDGEGLPGGVEVLLLGDLGDVDAGGHRVLVEHHVVRVPGVVLEGDGLAGLDAEVVGLEHQHAAVGAQE</sequence>
<evidence type="ECO:0000313" key="2">
    <source>
        <dbReference type="EnsemblPlants" id="TuG1812S0002137400.01.T01.s_cds44466"/>
    </source>
</evidence>